<protein>
    <submittedName>
        <fullName evidence="1">Uncharacterized protein</fullName>
    </submittedName>
</protein>
<organism evidence="1 2">
    <name type="scientific">Planotetraspora phitsanulokensis</name>
    <dbReference type="NCBI Taxonomy" id="575192"/>
    <lineage>
        <taxon>Bacteria</taxon>
        <taxon>Bacillati</taxon>
        <taxon>Actinomycetota</taxon>
        <taxon>Actinomycetes</taxon>
        <taxon>Streptosporangiales</taxon>
        <taxon>Streptosporangiaceae</taxon>
        <taxon>Planotetraspora</taxon>
    </lineage>
</organism>
<accession>A0A8J3UCB0</accession>
<gene>
    <name evidence="1" type="ORF">Pph01_78410</name>
</gene>
<keyword evidence="2" id="KW-1185">Reference proteome</keyword>
<name>A0A8J3UCB0_9ACTN</name>
<comment type="caution">
    <text evidence="1">The sequence shown here is derived from an EMBL/GenBank/DDBJ whole genome shotgun (WGS) entry which is preliminary data.</text>
</comment>
<proteinExistence type="predicted"/>
<evidence type="ECO:0000313" key="1">
    <source>
        <dbReference type="EMBL" id="GII42838.1"/>
    </source>
</evidence>
<reference evidence="1 2" key="1">
    <citation type="submission" date="2021-01" db="EMBL/GenBank/DDBJ databases">
        <title>Whole genome shotgun sequence of Planotetraspora phitsanulokensis NBRC 104273.</title>
        <authorList>
            <person name="Komaki H."/>
            <person name="Tamura T."/>
        </authorList>
    </citation>
    <scope>NUCLEOTIDE SEQUENCE [LARGE SCALE GENOMIC DNA]</scope>
    <source>
        <strain evidence="1 2">NBRC 104273</strain>
    </source>
</reference>
<sequence length="98" mass="10329">MSSASDVITEALATNPTTGDAILDALGNAGFVVMRSEGGPAWMPSTPRSLAKVQRYAQLAREHKDITVVARLMNVSVRHAERYAAAAAACGLLDKQTS</sequence>
<dbReference type="Proteomes" id="UP000622547">
    <property type="component" value="Unassembled WGS sequence"/>
</dbReference>
<dbReference type="RefSeq" id="WP_204078251.1">
    <property type="nucleotide sequence ID" value="NZ_BAABHI010000048.1"/>
</dbReference>
<dbReference type="EMBL" id="BOOP01000048">
    <property type="protein sequence ID" value="GII42838.1"/>
    <property type="molecule type" value="Genomic_DNA"/>
</dbReference>
<evidence type="ECO:0000313" key="2">
    <source>
        <dbReference type="Proteomes" id="UP000622547"/>
    </source>
</evidence>
<dbReference type="AlphaFoldDB" id="A0A8J3UCB0"/>